<evidence type="ECO:0000256" key="3">
    <source>
        <dbReference type="ARBA" id="ARBA00022722"/>
    </source>
</evidence>
<comment type="subcellular location">
    <subcellularLocation>
        <location evidence="13">Cytoplasm</location>
    </subcellularLocation>
</comment>
<feature type="binding site" evidence="13">
    <location>
        <position position="154"/>
    </location>
    <ligand>
        <name>Mg(2+)</name>
        <dbReference type="ChEBI" id="CHEBI:18420"/>
        <label>1</label>
    </ligand>
</feature>
<keyword evidence="10 13" id="KW-0233">DNA recombination</keyword>
<evidence type="ECO:0000256" key="8">
    <source>
        <dbReference type="ARBA" id="ARBA00022842"/>
    </source>
</evidence>
<dbReference type="GO" id="GO:0008821">
    <property type="term" value="F:crossover junction DNA endonuclease activity"/>
    <property type="evidence" value="ECO:0007669"/>
    <property type="project" value="UniProtKB-UniRule"/>
</dbReference>
<evidence type="ECO:0000313" key="15">
    <source>
        <dbReference type="EMBL" id="CDC75390.1"/>
    </source>
</evidence>
<comment type="catalytic activity">
    <reaction evidence="12 13">
        <text>Endonucleolytic cleavage at a junction such as a reciprocal single-stranded crossover between two homologous DNA duplexes (Holliday junction).</text>
        <dbReference type="EC" id="3.1.21.10"/>
    </reaction>
</comment>
<keyword evidence="9 13" id="KW-0238">DNA-binding</keyword>
<evidence type="ECO:0000256" key="11">
    <source>
        <dbReference type="ARBA" id="ARBA00023204"/>
    </source>
</evidence>
<dbReference type="PANTHER" id="PTHR30194">
    <property type="entry name" value="CROSSOVER JUNCTION ENDODEOXYRIBONUCLEASE RUVC"/>
    <property type="match status" value="1"/>
</dbReference>
<name>R6TT85_9BACT</name>
<dbReference type="PANTHER" id="PTHR30194:SF3">
    <property type="entry name" value="CROSSOVER JUNCTION ENDODEOXYRIBONUCLEASE RUVC"/>
    <property type="match status" value="1"/>
</dbReference>
<accession>R6TT85</accession>
<keyword evidence="7 13" id="KW-0378">Hydrolase</keyword>
<feature type="active site" evidence="13">
    <location>
        <position position="154"/>
    </location>
</feature>
<evidence type="ECO:0000256" key="2">
    <source>
        <dbReference type="ARBA" id="ARBA00022490"/>
    </source>
</evidence>
<organism evidence="15 16">
    <name type="scientific">Candidatus Colimorpha enterica</name>
    <dbReference type="NCBI Taxonomy" id="3083063"/>
    <lineage>
        <taxon>Bacteria</taxon>
        <taxon>Pseudomonadati</taxon>
        <taxon>Bacteroidota</taxon>
        <taxon>Bacteroidia</taxon>
        <taxon>Bacteroidales</taxon>
        <taxon>Candidatus Colimorpha</taxon>
    </lineage>
</organism>
<comment type="function">
    <text evidence="13">The RuvA-RuvB-RuvC complex processes Holliday junction (HJ) DNA during genetic recombination and DNA repair. Endonuclease that resolves HJ intermediates. Cleaves cruciform DNA by making single-stranded nicks across the HJ at symmetrical positions within the homologous arms, yielding a 5'-phosphate and a 3'-hydroxyl group; requires a central core of homology in the junction. The consensus cleavage sequence is 5'-(A/T)TT(C/G)-3'. Cleavage occurs on the 3'-side of the TT dinucleotide at the point of strand exchange. HJ branch migration catalyzed by RuvA-RuvB allows RuvC to scan DNA until it finds its consensus sequence, where it cleaves and resolves the cruciform DNA.</text>
</comment>
<dbReference type="EMBL" id="CBFW010000296">
    <property type="protein sequence ID" value="CDC75390.1"/>
    <property type="molecule type" value="Genomic_DNA"/>
</dbReference>
<keyword evidence="2 13" id="KW-0963">Cytoplasm</keyword>
<dbReference type="SUPFAM" id="SSF53098">
    <property type="entry name" value="Ribonuclease H-like"/>
    <property type="match status" value="1"/>
</dbReference>
<proteinExistence type="inferred from homology"/>
<feature type="binding site" evidence="13">
    <location>
        <position position="81"/>
    </location>
    <ligand>
        <name>Mg(2+)</name>
        <dbReference type="ChEBI" id="CHEBI:18420"/>
        <label>2</label>
    </ligand>
</feature>
<dbReference type="FunFam" id="3.30.420.10:FF:000002">
    <property type="entry name" value="Crossover junction endodeoxyribonuclease RuvC"/>
    <property type="match status" value="1"/>
</dbReference>
<dbReference type="STRING" id="1263015.BN580_01828"/>
<dbReference type="Gene3D" id="3.30.420.10">
    <property type="entry name" value="Ribonuclease H-like superfamily/Ribonuclease H"/>
    <property type="match status" value="1"/>
</dbReference>
<keyword evidence="6 13" id="KW-0227">DNA damage</keyword>
<evidence type="ECO:0000256" key="14">
    <source>
        <dbReference type="NCBIfam" id="TIGR00228"/>
    </source>
</evidence>
<comment type="subunit">
    <text evidence="13">Homodimer which binds Holliday junction (HJ) DNA. The HJ becomes 2-fold symmetrical on binding to RuvC with unstacked arms; it has a different conformation from HJ DNA in complex with RuvA. In the full resolvosome a probable DNA-RuvA(4)-RuvB(12)-RuvC(2) complex forms which resolves the HJ.</text>
</comment>
<feature type="active site" evidence="13">
    <location>
        <position position="21"/>
    </location>
</feature>
<dbReference type="GO" id="GO:0000287">
    <property type="term" value="F:magnesium ion binding"/>
    <property type="evidence" value="ECO:0007669"/>
    <property type="project" value="UniProtKB-UniRule"/>
</dbReference>
<keyword evidence="8 13" id="KW-0460">Magnesium</keyword>
<evidence type="ECO:0000256" key="4">
    <source>
        <dbReference type="ARBA" id="ARBA00022723"/>
    </source>
</evidence>
<gene>
    <name evidence="13" type="primary">ruvC</name>
    <name evidence="15" type="ORF">BN580_01828</name>
</gene>
<dbReference type="NCBIfam" id="TIGR00228">
    <property type="entry name" value="ruvC"/>
    <property type="match status" value="1"/>
</dbReference>
<dbReference type="PROSITE" id="PS01321">
    <property type="entry name" value="RUVC"/>
    <property type="match status" value="1"/>
</dbReference>
<dbReference type="Proteomes" id="UP000017938">
    <property type="component" value="Unassembled WGS sequence"/>
</dbReference>
<dbReference type="GO" id="GO:0005737">
    <property type="term" value="C:cytoplasm"/>
    <property type="evidence" value="ECO:0007669"/>
    <property type="project" value="UniProtKB-SubCell"/>
</dbReference>
<comment type="caution">
    <text evidence="15">The sequence shown here is derived from an EMBL/GenBank/DDBJ whole genome shotgun (WGS) entry which is preliminary data.</text>
</comment>
<dbReference type="CDD" id="cd16962">
    <property type="entry name" value="RuvC"/>
    <property type="match status" value="1"/>
</dbReference>
<evidence type="ECO:0000256" key="7">
    <source>
        <dbReference type="ARBA" id="ARBA00022801"/>
    </source>
</evidence>
<evidence type="ECO:0000256" key="9">
    <source>
        <dbReference type="ARBA" id="ARBA00023125"/>
    </source>
</evidence>
<evidence type="ECO:0000256" key="13">
    <source>
        <dbReference type="HAMAP-Rule" id="MF_00034"/>
    </source>
</evidence>
<sequence>MDWYNVKWEGVCRRVIIMGLDPGLAIVGYGVIEYRAPRFRTLAYGAVTTPAHTPVPDRLELIFNDLSSLIDMYRPDDIAVEELFFNTNITTGISVAEARGVILLAAKKKNVPIFEYTPLQVKQAVVGYGRAEKKQVQLMTKTILNLEKMPKLDDTSDALAIAVCHAHTGCSRLRGFYNIK</sequence>
<dbReference type="AlphaFoldDB" id="R6TT85"/>
<keyword evidence="11 13" id="KW-0234">DNA repair</keyword>
<keyword evidence="5 13" id="KW-0255">Endonuclease</keyword>
<protein>
    <recommendedName>
        <fullName evidence="13 14">Crossover junction endodeoxyribonuclease RuvC</fullName>
        <ecNumber evidence="13 14">3.1.21.10</ecNumber>
    </recommendedName>
    <alternativeName>
        <fullName evidence="13">Holliday junction nuclease RuvC</fullName>
    </alternativeName>
    <alternativeName>
        <fullName evidence="13">Holliday junction resolvase RuvC</fullName>
    </alternativeName>
</protein>
<comment type="cofactor">
    <cofactor evidence="13">
        <name>Mg(2+)</name>
        <dbReference type="ChEBI" id="CHEBI:18420"/>
    </cofactor>
    <text evidence="13">Binds 2 Mg(2+) ion per subunit.</text>
</comment>
<feature type="active site" evidence="13">
    <location>
        <position position="81"/>
    </location>
</feature>
<dbReference type="InterPro" id="IPR036397">
    <property type="entry name" value="RNaseH_sf"/>
</dbReference>
<evidence type="ECO:0000313" key="16">
    <source>
        <dbReference type="Proteomes" id="UP000017938"/>
    </source>
</evidence>
<dbReference type="InterPro" id="IPR012337">
    <property type="entry name" value="RNaseH-like_sf"/>
</dbReference>
<dbReference type="GO" id="GO:0006310">
    <property type="term" value="P:DNA recombination"/>
    <property type="evidence" value="ECO:0007669"/>
    <property type="project" value="UniProtKB-UniRule"/>
</dbReference>
<dbReference type="InterPro" id="IPR020563">
    <property type="entry name" value="X-over_junc_endoDNase_Mg_BS"/>
</dbReference>
<keyword evidence="3 13" id="KW-0540">Nuclease</keyword>
<comment type="similarity">
    <text evidence="1 13">Belongs to the RuvC family.</text>
</comment>
<dbReference type="HAMAP" id="MF_00034">
    <property type="entry name" value="RuvC"/>
    <property type="match status" value="1"/>
</dbReference>
<evidence type="ECO:0000256" key="6">
    <source>
        <dbReference type="ARBA" id="ARBA00022763"/>
    </source>
</evidence>
<evidence type="ECO:0000256" key="12">
    <source>
        <dbReference type="ARBA" id="ARBA00029354"/>
    </source>
</evidence>
<evidence type="ECO:0000256" key="1">
    <source>
        <dbReference type="ARBA" id="ARBA00009518"/>
    </source>
</evidence>
<dbReference type="InterPro" id="IPR002176">
    <property type="entry name" value="X-over_junc_endoDNase_RuvC"/>
</dbReference>
<reference evidence="15" key="1">
    <citation type="submission" date="2012-11" db="EMBL/GenBank/DDBJ databases">
        <title>Dependencies among metagenomic species, viruses, plasmids and units of genetic variation.</title>
        <authorList>
            <person name="Nielsen H.B."/>
            <person name="Almeida M."/>
            <person name="Juncker A.S."/>
            <person name="Rasmussen S."/>
            <person name="Li J."/>
            <person name="Sunagawa S."/>
            <person name="Plichta D."/>
            <person name="Gautier L."/>
            <person name="Le Chatelier E."/>
            <person name="Peletier E."/>
            <person name="Bonde I."/>
            <person name="Nielsen T."/>
            <person name="Manichanh C."/>
            <person name="Arumugam M."/>
            <person name="Batto J."/>
            <person name="Santos M.B.Q.D."/>
            <person name="Blom N."/>
            <person name="Borruel N."/>
            <person name="Burgdorf K.S."/>
            <person name="Boumezbeur F."/>
            <person name="Casellas F."/>
            <person name="Dore J."/>
            <person name="Guarner F."/>
            <person name="Hansen T."/>
            <person name="Hildebrand F."/>
            <person name="Kaas R.S."/>
            <person name="Kennedy S."/>
            <person name="Kristiansen K."/>
            <person name="Kultima J.R."/>
            <person name="Leonard P."/>
            <person name="Levenez F."/>
            <person name="Lund O."/>
            <person name="Moumen B."/>
            <person name="Le Paslier D."/>
            <person name="Pons N."/>
            <person name="Pedersen O."/>
            <person name="Prifti E."/>
            <person name="Qin J."/>
            <person name="Raes J."/>
            <person name="Tap J."/>
            <person name="Tims S."/>
            <person name="Ussery D.W."/>
            <person name="Yamada T."/>
            <person name="MetaHit consortium"/>
            <person name="Renault P."/>
            <person name="Sicheritz-Ponten T."/>
            <person name="Bork P."/>
            <person name="Wang J."/>
            <person name="Brunak S."/>
            <person name="Ehrlich S.D."/>
        </authorList>
    </citation>
    <scope>NUCLEOTIDE SEQUENCE [LARGE SCALE GENOMIC DNA]</scope>
</reference>
<dbReference type="GO" id="GO:0003677">
    <property type="term" value="F:DNA binding"/>
    <property type="evidence" value="ECO:0007669"/>
    <property type="project" value="UniProtKB-KW"/>
</dbReference>
<evidence type="ECO:0000256" key="10">
    <source>
        <dbReference type="ARBA" id="ARBA00023172"/>
    </source>
</evidence>
<dbReference type="Pfam" id="PF02075">
    <property type="entry name" value="RuvC"/>
    <property type="match status" value="1"/>
</dbReference>
<feature type="binding site" evidence="13">
    <location>
        <position position="21"/>
    </location>
    <ligand>
        <name>Mg(2+)</name>
        <dbReference type="ChEBI" id="CHEBI:18420"/>
        <label>1</label>
    </ligand>
</feature>
<keyword evidence="4 13" id="KW-0479">Metal-binding</keyword>
<evidence type="ECO:0000256" key="5">
    <source>
        <dbReference type="ARBA" id="ARBA00022759"/>
    </source>
</evidence>
<dbReference type="PRINTS" id="PR00696">
    <property type="entry name" value="RSOLVASERUVC"/>
</dbReference>
<dbReference type="NCBIfam" id="NF000711">
    <property type="entry name" value="PRK00039.2-1"/>
    <property type="match status" value="1"/>
</dbReference>
<dbReference type="GO" id="GO:0048476">
    <property type="term" value="C:Holliday junction resolvase complex"/>
    <property type="evidence" value="ECO:0007669"/>
    <property type="project" value="UniProtKB-UniRule"/>
</dbReference>
<dbReference type="GO" id="GO:0006281">
    <property type="term" value="P:DNA repair"/>
    <property type="evidence" value="ECO:0007669"/>
    <property type="project" value="UniProtKB-UniRule"/>
</dbReference>
<dbReference type="EC" id="3.1.21.10" evidence="13 14"/>